<keyword evidence="1" id="KW-1133">Transmembrane helix</keyword>
<dbReference type="AlphaFoldDB" id="A0A1G9H6T2"/>
<dbReference type="RefSeq" id="WP_092160728.1">
    <property type="nucleotide sequence ID" value="NZ_FNGA01000003.1"/>
</dbReference>
<evidence type="ECO:0000313" key="3">
    <source>
        <dbReference type="Proteomes" id="UP000199053"/>
    </source>
</evidence>
<organism evidence="2 3">
    <name type="scientific">Maridesulfovibrio ferrireducens</name>
    <dbReference type="NCBI Taxonomy" id="246191"/>
    <lineage>
        <taxon>Bacteria</taxon>
        <taxon>Pseudomonadati</taxon>
        <taxon>Thermodesulfobacteriota</taxon>
        <taxon>Desulfovibrionia</taxon>
        <taxon>Desulfovibrionales</taxon>
        <taxon>Desulfovibrionaceae</taxon>
        <taxon>Maridesulfovibrio</taxon>
    </lineage>
</organism>
<dbReference type="InterPro" id="IPR021279">
    <property type="entry name" value="DUF2721"/>
</dbReference>
<dbReference type="Pfam" id="PF11026">
    <property type="entry name" value="DUF2721"/>
    <property type="match status" value="1"/>
</dbReference>
<proteinExistence type="predicted"/>
<evidence type="ECO:0008006" key="4">
    <source>
        <dbReference type="Google" id="ProtNLM"/>
    </source>
</evidence>
<keyword evidence="3" id="KW-1185">Reference proteome</keyword>
<dbReference type="EMBL" id="FNGA01000003">
    <property type="protein sequence ID" value="SDL08113.1"/>
    <property type="molecule type" value="Genomic_DNA"/>
</dbReference>
<feature type="transmembrane region" description="Helical" evidence="1">
    <location>
        <begin position="76"/>
        <end position="100"/>
    </location>
</feature>
<sequence length="151" mass="17330">MDTSELIRIMQGSIAPVILISGVGLILLSMTNRLARPLDQIRKILLLLNSRSDVEVDYLHRELKILYKRCRILRSAIALCVISIFFVSLVILMLFSTFLFELGIGLVIKICFALCIVSLISSLMLFLWDISLTLHGVRIEIREHYLRDKRN</sequence>
<evidence type="ECO:0000313" key="2">
    <source>
        <dbReference type="EMBL" id="SDL08113.1"/>
    </source>
</evidence>
<keyword evidence="1" id="KW-0812">Transmembrane</keyword>
<evidence type="ECO:0000256" key="1">
    <source>
        <dbReference type="SAM" id="Phobius"/>
    </source>
</evidence>
<name>A0A1G9H6T2_9BACT</name>
<keyword evidence="1" id="KW-0472">Membrane</keyword>
<dbReference type="OrthoDB" id="5465259at2"/>
<dbReference type="Proteomes" id="UP000199053">
    <property type="component" value="Unassembled WGS sequence"/>
</dbReference>
<feature type="transmembrane region" description="Helical" evidence="1">
    <location>
        <begin position="6"/>
        <end position="28"/>
    </location>
</feature>
<reference evidence="3" key="1">
    <citation type="submission" date="2016-10" db="EMBL/GenBank/DDBJ databases">
        <authorList>
            <person name="Varghese N."/>
            <person name="Submissions S."/>
        </authorList>
    </citation>
    <scope>NUCLEOTIDE SEQUENCE [LARGE SCALE GENOMIC DNA]</scope>
    <source>
        <strain evidence="3">DSM 16995</strain>
    </source>
</reference>
<feature type="transmembrane region" description="Helical" evidence="1">
    <location>
        <begin position="106"/>
        <end position="128"/>
    </location>
</feature>
<gene>
    <name evidence="2" type="ORF">SAMN05660337_2013</name>
</gene>
<protein>
    <recommendedName>
        <fullName evidence="4">DUF2721 domain-containing protein</fullName>
    </recommendedName>
</protein>
<accession>A0A1G9H6T2</accession>